<sequence>MERLSEELLDHIVSEVIKPLPNRHGLLYDDLLNLSMVSRKFCRIVEPHIYHSLVVSVSNKNKLSRILDDRPELLRYIRAVFVMRYHGFANKPENFVMRVPNLEKLDLDITRFPVSEIVPLLKLRTVKSLRLSGVAVAGFPISQRHRAYWEFDNDTLACLDISLTSPGHPWELLDGLKVFAAVFRSLTRLQIHTNYEKIRYHALNGSVFRYTVCAFKHAFQATLRDFSFENHDTNGPYLYEEEEAMGEYCDFSAILRDSQLEKLKIDTICLHKPGQKTKLRSLELGPSCLPSSLRILYMRHDVATGNLNPIEKNLMHADEAQCLSQLMNLAARRSRFTSLQQLTLVISVPRFFEEVASRVVKVQARRVKVPLDLMFM</sequence>
<dbReference type="AlphaFoldDB" id="A0A6A5K7I6"/>
<gene>
    <name evidence="1" type="ORF">BDW02DRAFT_386485</name>
</gene>
<proteinExistence type="predicted"/>
<protein>
    <recommendedName>
        <fullName evidence="3">F-box domain-containing protein</fullName>
    </recommendedName>
</protein>
<keyword evidence="2" id="KW-1185">Reference proteome</keyword>
<reference evidence="1" key="1">
    <citation type="submission" date="2020-01" db="EMBL/GenBank/DDBJ databases">
        <authorList>
            <consortium name="DOE Joint Genome Institute"/>
            <person name="Haridas S."/>
            <person name="Albert R."/>
            <person name="Binder M."/>
            <person name="Bloem J."/>
            <person name="Labutti K."/>
            <person name="Salamov A."/>
            <person name="Andreopoulos B."/>
            <person name="Baker S.E."/>
            <person name="Barry K."/>
            <person name="Bills G."/>
            <person name="Bluhm B.H."/>
            <person name="Cannon C."/>
            <person name="Castanera R."/>
            <person name="Culley D.E."/>
            <person name="Daum C."/>
            <person name="Ezra D."/>
            <person name="Gonzalez J.B."/>
            <person name="Henrissat B."/>
            <person name="Kuo A."/>
            <person name="Liang C."/>
            <person name="Lipzen A."/>
            <person name="Lutzoni F."/>
            <person name="Magnuson J."/>
            <person name="Mondo S."/>
            <person name="Nolan M."/>
            <person name="Ohm R."/>
            <person name="Pangilinan J."/>
            <person name="Park H.-J."/>
            <person name="Ramirez L."/>
            <person name="Alfaro M."/>
            <person name="Sun H."/>
            <person name="Tritt A."/>
            <person name="Yoshinaga Y."/>
            <person name="Zwiers L.-H."/>
            <person name="Turgeon B.G."/>
            <person name="Goodwin S.B."/>
            <person name="Spatafora J.W."/>
            <person name="Crous P.W."/>
            <person name="Grigoriev I.V."/>
        </authorList>
    </citation>
    <scope>NUCLEOTIDE SEQUENCE</scope>
    <source>
        <strain evidence="1">P77</strain>
    </source>
</reference>
<evidence type="ECO:0008006" key="3">
    <source>
        <dbReference type="Google" id="ProtNLM"/>
    </source>
</evidence>
<evidence type="ECO:0000313" key="2">
    <source>
        <dbReference type="Proteomes" id="UP000800040"/>
    </source>
</evidence>
<dbReference type="OrthoDB" id="3800724at2759"/>
<dbReference type="Proteomes" id="UP000800040">
    <property type="component" value="Unassembled WGS sequence"/>
</dbReference>
<dbReference type="EMBL" id="ML975322">
    <property type="protein sequence ID" value="KAF1833268.1"/>
    <property type="molecule type" value="Genomic_DNA"/>
</dbReference>
<organism evidence="1 2">
    <name type="scientific">Decorospora gaudefroyi</name>
    <dbReference type="NCBI Taxonomy" id="184978"/>
    <lineage>
        <taxon>Eukaryota</taxon>
        <taxon>Fungi</taxon>
        <taxon>Dikarya</taxon>
        <taxon>Ascomycota</taxon>
        <taxon>Pezizomycotina</taxon>
        <taxon>Dothideomycetes</taxon>
        <taxon>Pleosporomycetidae</taxon>
        <taxon>Pleosporales</taxon>
        <taxon>Pleosporineae</taxon>
        <taxon>Pleosporaceae</taxon>
        <taxon>Decorospora</taxon>
    </lineage>
</organism>
<name>A0A6A5K7I6_9PLEO</name>
<evidence type="ECO:0000313" key="1">
    <source>
        <dbReference type="EMBL" id="KAF1833268.1"/>
    </source>
</evidence>
<accession>A0A6A5K7I6</accession>